<dbReference type="KEGG" id="mpq:ABA45_07740"/>
<dbReference type="AlphaFoldDB" id="A0A0H4I3G8"/>
<protein>
    <submittedName>
        <fullName evidence="1">Uncharacterized protein</fullName>
    </submittedName>
</protein>
<evidence type="ECO:0000313" key="2">
    <source>
        <dbReference type="Proteomes" id="UP000036406"/>
    </source>
</evidence>
<dbReference type="EMBL" id="CP011494">
    <property type="protein sequence ID" value="AKO52328.1"/>
    <property type="molecule type" value="Genomic_DNA"/>
</dbReference>
<dbReference type="STRING" id="330734.ABA45_07740"/>
<name>A0A0H4I3G8_9GAMM</name>
<gene>
    <name evidence="1" type="ORF">ABA45_07740</name>
</gene>
<organism evidence="1 2">
    <name type="scientific">Marinobacter psychrophilus</name>
    <dbReference type="NCBI Taxonomy" id="330734"/>
    <lineage>
        <taxon>Bacteria</taxon>
        <taxon>Pseudomonadati</taxon>
        <taxon>Pseudomonadota</taxon>
        <taxon>Gammaproteobacteria</taxon>
        <taxon>Pseudomonadales</taxon>
        <taxon>Marinobacteraceae</taxon>
        <taxon>Marinobacter</taxon>
    </lineage>
</organism>
<evidence type="ECO:0000313" key="1">
    <source>
        <dbReference type="EMBL" id="AKO52328.1"/>
    </source>
</evidence>
<proteinExistence type="predicted"/>
<sequence length="288" mass="32650">MISWDNSIINAIARRRCVIVLGAGVSRNSTNAKGKRPDTWEDFLKNCVSNLTDVDHINTLISQKDFLTACELIKERMGADDFTEKVQQEYQRSGYRHASIHEQIYKLDSSIVASPNFDNIYDTYASSESASSVVIKDHTSSDIANYLLGGDKRLIIKTHGSANNPTEIIFTRNDYAEARTKYVLFYEILKSLALTHTFLFLGCGTDDPDIRQLFEDLQFTHGRMPYHYMTLPKGEVHNDVLEVASASMRIKFVEYSSDNGHEELSLSLADLVTDVEGVRFELTRNGQW</sequence>
<dbReference type="PATRIC" id="fig|330734.3.peg.1628"/>
<dbReference type="RefSeq" id="WP_048385111.1">
    <property type="nucleotide sequence ID" value="NZ_CP011494.1"/>
</dbReference>
<keyword evidence="2" id="KW-1185">Reference proteome</keyword>
<reference evidence="1 2" key="1">
    <citation type="submission" date="2015-05" db="EMBL/GenBank/DDBJ databases">
        <title>Complete genome of Marinobacter psychrophilus strain 20041T isolated from sea-ice of the Canadian Basin.</title>
        <authorList>
            <person name="Song L."/>
            <person name="Ren L."/>
            <person name="Yu Y."/>
            <person name="Wang X."/>
        </authorList>
    </citation>
    <scope>NUCLEOTIDE SEQUENCE [LARGE SCALE GENOMIC DNA]</scope>
    <source>
        <strain evidence="1 2">20041</strain>
    </source>
</reference>
<accession>A0A0H4I3G8</accession>
<dbReference type="Proteomes" id="UP000036406">
    <property type="component" value="Chromosome"/>
</dbReference>
<dbReference type="Pfam" id="PF13289">
    <property type="entry name" value="SIR2_2"/>
    <property type="match status" value="1"/>
</dbReference>